<dbReference type="SUPFAM" id="SSF56954">
    <property type="entry name" value="Outer membrane efflux proteins (OEP)"/>
    <property type="match status" value="1"/>
</dbReference>
<evidence type="ECO:0000313" key="3">
    <source>
        <dbReference type="Proteomes" id="UP001374803"/>
    </source>
</evidence>
<protein>
    <submittedName>
        <fullName evidence="2">TolC family protein</fullName>
    </submittedName>
</protein>
<organism evidence="2 3">
    <name type="scientific">Pendulispora rubella</name>
    <dbReference type="NCBI Taxonomy" id="2741070"/>
    <lineage>
        <taxon>Bacteria</taxon>
        <taxon>Pseudomonadati</taxon>
        <taxon>Myxococcota</taxon>
        <taxon>Myxococcia</taxon>
        <taxon>Myxococcales</taxon>
        <taxon>Sorangiineae</taxon>
        <taxon>Pendulisporaceae</taxon>
        <taxon>Pendulispora</taxon>
    </lineage>
</organism>
<dbReference type="InterPro" id="IPR010131">
    <property type="entry name" value="MdtP/NodT-like"/>
</dbReference>
<name>A0ABZ2LI09_9BACT</name>
<dbReference type="PANTHER" id="PTHR30203:SF24">
    <property type="entry name" value="BLR4935 PROTEIN"/>
    <property type="match status" value="1"/>
</dbReference>
<dbReference type="Gene3D" id="1.20.1600.10">
    <property type="entry name" value="Outer membrane efflux proteins (OEP)"/>
    <property type="match status" value="1"/>
</dbReference>
<dbReference type="InterPro" id="IPR003423">
    <property type="entry name" value="OMP_efflux"/>
</dbReference>
<dbReference type="RefSeq" id="WP_394840044.1">
    <property type="nucleotide sequence ID" value="NZ_CP089929.1"/>
</dbReference>
<dbReference type="EMBL" id="CP089983">
    <property type="protein sequence ID" value="WXB10367.1"/>
    <property type="molecule type" value="Genomic_DNA"/>
</dbReference>
<evidence type="ECO:0000256" key="1">
    <source>
        <dbReference type="ARBA" id="ARBA00007613"/>
    </source>
</evidence>
<evidence type="ECO:0000313" key="2">
    <source>
        <dbReference type="EMBL" id="WXB10367.1"/>
    </source>
</evidence>
<accession>A0ABZ2LI09</accession>
<gene>
    <name evidence="2" type="ORF">LVJ94_24460</name>
</gene>
<comment type="similarity">
    <text evidence="1">Belongs to the outer membrane factor (OMF) (TC 1.B.17) family.</text>
</comment>
<dbReference type="Proteomes" id="UP001374803">
    <property type="component" value="Chromosome"/>
</dbReference>
<dbReference type="PANTHER" id="PTHR30203">
    <property type="entry name" value="OUTER MEMBRANE CATION EFFLUX PROTEIN"/>
    <property type="match status" value="1"/>
</dbReference>
<dbReference type="Pfam" id="PF02321">
    <property type="entry name" value="OEP"/>
    <property type="match status" value="2"/>
</dbReference>
<sequence length="429" mass="46267">MACAFLGPLIEPTAAAARDAPLQPPAVPLALADVIRLSILRDPQIQIALAHVEMAKGAYTTASLLPNPGFTVDRVFGALPGRPFSEQRPGGPTQYDVIVNYQLDTLLFGERSTAMERAMRAVDVATANHADVIRQRVLDAIGAYYDVLQTKLELDLARDAETQTQRLRDITRSRVALGSVGSIEADRTELAVLAANREVLRATAEVDKARARLRARVAVRPDEPDVDAVGNLDVVAPRPPPTLAFVLERAEHARPDFLASRRGVDLASANVAAERAQAFPQLAIGTGLSYQRQIGVPDAPGWQIALSGTIPLFDRNQGNIAGARAGLQQARDQLRADGLALRADAEQALREYQVSYDIVSRDDAPTLAAAAAARDKVQESYRLGGRTLLEVLDAQQAYRDAYRLSIEARAGFFKALHALNAAIGNQVLP</sequence>
<reference evidence="2" key="1">
    <citation type="submission" date="2021-12" db="EMBL/GenBank/DDBJ databases">
        <title>Discovery of the Pendulisporaceae a myxobacterial family with distinct sporulation behavior and unique specialized metabolism.</title>
        <authorList>
            <person name="Garcia R."/>
            <person name="Popoff A."/>
            <person name="Bader C.D."/>
            <person name="Loehr J."/>
            <person name="Walesch S."/>
            <person name="Walt C."/>
            <person name="Boldt J."/>
            <person name="Bunk B."/>
            <person name="Haeckl F.J.F.P.J."/>
            <person name="Gunesch A.P."/>
            <person name="Birkelbach J."/>
            <person name="Nuebel U."/>
            <person name="Pietschmann T."/>
            <person name="Bach T."/>
            <person name="Mueller R."/>
        </authorList>
    </citation>
    <scope>NUCLEOTIDE SEQUENCE</scope>
    <source>
        <strain evidence="2">MSr11367</strain>
    </source>
</reference>
<proteinExistence type="inferred from homology"/>
<keyword evidence="3" id="KW-1185">Reference proteome</keyword>